<dbReference type="Proteomes" id="UP000307380">
    <property type="component" value="Unassembled WGS sequence"/>
</dbReference>
<evidence type="ECO:0000313" key="2">
    <source>
        <dbReference type="EMBL" id="THG35899.1"/>
    </source>
</evidence>
<evidence type="ECO:0000313" key="3">
    <source>
        <dbReference type="Proteomes" id="UP000307380"/>
    </source>
</evidence>
<proteinExistence type="predicted"/>
<name>A0A4S4FXX5_9MICO</name>
<evidence type="ECO:0000256" key="1">
    <source>
        <dbReference type="SAM" id="MobiDB-lite"/>
    </source>
</evidence>
<protein>
    <submittedName>
        <fullName evidence="2">Uncharacterized protein</fullName>
    </submittedName>
</protein>
<keyword evidence="3" id="KW-1185">Reference proteome</keyword>
<feature type="region of interest" description="Disordered" evidence="1">
    <location>
        <begin position="58"/>
        <end position="88"/>
    </location>
</feature>
<comment type="caution">
    <text evidence="2">The sequence shown here is derived from an EMBL/GenBank/DDBJ whole genome shotgun (WGS) entry which is preliminary data.</text>
</comment>
<gene>
    <name evidence="2" type="ORF">E6C70_05685</name>
</gene>
<dbReference type="Pfam" id="PF19950">
    <property type="entry name" value="DUF6412"/>
    <property type="match status" value="1"/>
</dbReference>
<sequence length="88" mass="8724">MLAALLIVSASLSTSPDGVGASVILTGALALGATVVLVTRRRTAAVLAPAERCSAVEVHQGTVPSRQSNPDAAGRVRPRAPGGASRPA</sequence>
<reference evidence="2 3" key="1">
    <citation type="submission" date="2019-04" db="EMBL/GenBank/DDBJ databases">
        <authorList>
            <person name="Jiang L."/>
        </authorList>
    </citation>
    <scope>NUCLEOTIDE SEQUENCE [LARGE SCALE GENOMIC DNA]</scope>
    <source>
        <strain evidence="2 3">YIM 131861</strain>
    </source>
</reference>
<dbReference type="InterPro" id="IPR045635">
    <property type="entry name" value="DUF6412"/>
</dbReference>
<organism evidence="2 3">
    <name type="scientific">Orlajensenia flava</name>
    <dbReference type="NCBI Taxonomy" id="2565934"/>
    <lineage>
        <taxon>Bacteria</taxon>
        <taxon>Bacillati</taxon>
        <taxon>Actinomycetota</taxon>
        <taxon>Actinomycetes</taxon>
        <taxon>Micrococcales</taxon>
        <taxon>Microbacteriaceae</taxon>
        <taxon>Orlajensenia</taxon>
    </lineage>
</organism>
<dbReference type="EMBL" id="SSSN01000003">
    <property type="protein sequence ID" value="THG35899.1"/>
    <property type="molecule type" value="Genomic_DNA"/>
</dbReference>
<accession>A0A4S4FXX5</accession>
<dbReference type="AlphaFoldDB" id="A0A4S4FXX5"/>